<feature type="non-terminal residue" evidence="4">
    <location>
        <position position="1"/>
    </location>
</feature>
<gene>
    <name evidence="4" type="ORF">CONLIGDRAFT_551842</name>
</gene>
<dbReference type="Gene3D" id="1.25.40.20">
    <property type="entry name" value="Ankyrin repeat-containing domain"/>
    <property type="match status" value="1"/>
</dbReference>
<dbReference type="AlphaFoldDB" id="A0A1J7INI3"/>
<feature type="repeat" description="ANK" evidence="3">
    <location>
        <begin position="86"/>
        <end position="118"/>
    </location>
</feature>
<dbReference type="InterPro" id="IPR036770">
    <property type="entry name" value="Ankyrin_rpt-contain_sf"/>
</dbReference>
<dbReference type="InterPro" id="IPR002110">
    <property type="entry name" value="Ankyrin_rpt"/>
</dbReference>
<dbReference type="STRING" id="1408157.A0A1J7INI3"/>
<dbReference type="Pfam" id="PF13606">
    <property type="entry name" value="Ank_3"/>
    <property type="match status" value="1"/>
</dbReference>
<dbReference type="PANTHER" id="PTHR24180">
    <property type="entry name" value="CYCLIN-DEPENDENT KINASE INHIBITOR 2C-RELATED"/>
    <property type="match status" value="1"/>
</dbReference>
<protein>
    <submittedName>
        <fullName evidence="4">Ankyrin</fullName>
    </submittedName>
</protein>
<dbReference type="SMART" id="SM00248">
    <property type="entry name" value="ANK"/>
    <property type="match status" value="3"/>
</dbReference>
<dbReference type="InterPro" id="IPR051637">
    <property type="entry name" value="Ank_repeat_dom-contain_49"/>
</dbReference>
<name>A0A1J7INI3_9PEZI</name>
<evidence type="ECO:0000256" key="2">
    <source>
        <dbReference type="ARBA" id="ARBA00023043"/>
    </source>
</evidence>
<dbReference type="PROSITE" id="PS50088">
    <property type="entry name" value="ANK_REPEAT"/>
    <property type="match status" value="3"/>
</dbReference>
<reference evidence="4 5" key="1">
    <citation type="submission" date="2016-10" db="EMBL/GenBank/DDBJ databases">
        <title>Draft genome sequence of Coniochaeta ligniaria NRRL30616, a lignocellulolytic fungus for bioabatement of inhibitors in plant biomass hydrolysates.</title>
        <authorList>
            <consortium name="DOE Joint Genome Institute"/>
            <person name="Jimenez D.J."/>
            <person name="Hector R.E."/>
            <person name="Riley R."/>
            <person name="Sun H."/>
            <person name="Grigoriev I.V."/>
            <person name="Van Elsas J.D."/>
            <person name="Nichols N.N."/>
        </authorList>
    </citation>
    <scope>NUCLEOTIDE SEQUENCE [LARGE SCALE GENOMIC DNA]</scope>
    <source>
        <strain evidence="4 5">NRRL 30616</strain>
    </source>
</reference>
<keyword evidence="1" id="KW-0677">Repeat</keyword>
<dbReference type="OrthoDB" id="20872at2759"/>
<dbReference type="EMBL" id="KV875098">
    <property type="protein sequence ID" value="OIW28755.1"/>
    <property type="molecule type" value="Genomic_DNA"/>
</dbReference>
<evidence type="ECO:0000256" key="1">
    <source>
        <dbReference type="ARBA" id="ARBA00022737"/>
    </source>
</evidence>
<organism evidence="4 5">
    <name type="scientific">Coniochaeta ligniaria NRRL 30616</name>
    <dbReference type="NCBI Taxonomy" id="1408157"/>
    <lineage>
        <taxon>Eukaryota</taxon>
        <taxon>Fungi</taxon>
        <taxon>Dikarya</taxon>
        <taxon>Ascomycota</taxon>
        <taxon>Pezizomycotina</taxon>
        <taxon>Sordariomycetes</taxon>
        <taxon>Sordariomycetidae</taxon>
        <taxon>Coniochaetales</taxon>
        <taxon>Coniochaetaceae</taxon>
        <taxon>Coniochaeta</taxon>
    </lineage>
</organism>
<keyword evidence="2 3" id="KW-0040">ANK repeat</keyword>
<sequence>VLDQDPASINERDVAGQTALHWAARMGNIDAVRKLLCYEADASARELLGWTPLHFAAQNYNGSIMVLLIFEALVEEGAEVNRRDNYGNTPLAYAIHHNNVPVFRALRRLGVELDFETSAGQTVLHVAAWWAKSQILRDLID</sequence>
<evidence type="ECO:0000313" key="4">
    <source>
        <dbReference type="EMBL" id="OIW28755.1"/>
    </source>
</evidence>
<dbReference type="Pfam" id="PF12796">
    <property type="entry name" value="Ank_2"/>
    <property type="match status" value="1"/>
</dbReference>
<feature type="non-terminal residue" evidence="4">
    <location>
        <position position="141"/>
    </location>
</feature>
<feature type="repeat" description="ANK" evidence="3">
    <location>
        <begin position="15"/>
        <end position="47"/>
    </location>
</feature>
<proteinExistence type="predicted"/>
<dbReference type="Proteomes" id="UP000182658">
    <property type="component" value="Unassembled WGS sequence"/>
</dbReference>
<dbReference type="PRINTS" id="PR01415">
    <property type="entry name" value="ANKYRIN"/>
</dbReference>
<accession>A0A1J7INI3</accession>
<dbReference type="PANTHER" id="PTHR24180:SF45">
    <property type="entry name" value="POLY [ADP-RIBOSE] POLYMERASE TANKYRASE"/>
    <property type="match status" value="1"/>
</dbReference>
<dbReference type="InParanoid" id="A0A1J7INI3"/>
<dbReference type="SUPFAM" id="SSF48403">
    <property type="entry name" value="Ankyrin repeat"/>
    <property type="match status" value="1"/>
</dbReference>
<feature type="repeat" description="ANK" evidence="3">
    <location>
        <begin position="48"/>
        <end position="85"/>
    </location>
</feature>
<evidence type="ECO:0000256" key="3">
    <source>
        <dbReference type="PROSITE-ProRule" id="PRU00023"/>
    </source>
</evidence>
<dbReference type="PROSITE" id="PS50297">
    <property type="entry name" value="ANK_REP_REGION"/>
    <property type="match status" value="2"/>
</dbReference>
<keyword evidence="5" id="KW-1185">Reference proteome</keyword>
<evidence type="ECO:0000313" key="5">
    <source>
        <dbReference type="Proteomes" id="UP000182658"/>
    </source>
</evidence>